<accession>A0A0E9R244</accession>
<proteinExistence type="predicted"/>
<name>A0A0E9R244_ANGAN</name>
<protein>
    <submittedName>
        <fullName evidence="2">Uncharacterized protein</fullName>
    </submittedName>
</protein>
<feature type="transmembrane region" description="Helical" evidence="1">
    <location>
        <begin position="12"/>
        <end position="31"/>
    </location>
</feature>
<organism evidence="2">
    <name type="scientific">Anguilla anguilla</name>
    <name type="common">European freshwater eel</name>
    <name type="synonym">Muraena anguilla</name>
    <dbReference type="NCBI Taxonomy" id="7936"/>
    <lineage>
        <taxon>Eukaryota</taxon>
        <taxon>Metazoa</taxon>
        <taxon>Chordata</taxon>
        <taxon>Craniata</taxon>
        <taxon>Vertebrata</taxon>
        <taxon>Euteleostomi</taxon>
        <taxon>Actinopterygii</taxon>
        <taxon>Neopterygii</taxon>
        <taxon>Teleostei</taxon>
        <taxon>Anguilliformes</taxon>
        <taxon>Anguillidae</taxon>
        <taxon>Anguilla</taxon>
    </lineage>
</organism>
<keyword evidence="1" id="KW-0812">Transmembrane</keyword>
<dbReference type="EMBL" id="GBXM01086179">
    <property type="protein sequence ID" value="JAH22398.1"/>
    <property type="molecule type" value="Transcribed_RNA"/>
</dbReference>
<keyword evidence="1" id="KW-1133">Transmembrane helix</keyword>
<feature type="transmembrane region" description="Helical" evidence="1">
    <location>
        <begin position="38"/>
        <end position="61"/>
    </location>
</feature>
<sequence>MNFCTETVFPMPAMPFVSTVLMGFFCPGKGLKMSLQRIAVSCVVCLLDAVSICLISCSLFDPPLPASVM</sequence>
<keyword evidence="1" id="KW-0472">Membrane</keyword>
<evidence type="ECO:0000313" key="2">
    <source>
        <dbReference type="EMBL" id="JAH22398.1"/>
    </source>
</evidence>
<evidence type="ECO:0000256" key="1">
    <source>
        <dbReference type="SAM" id="Phobius"/>
    </source>
</evidence>
<reference evidence="2" key="2">
    <citation type="journal article" date="2015" name="Fish Shellfish Immunol.">
        <title>Early steps in the European eel (Anguilla anguilla)-Vibrio vulnificus interaction in the gills: Role of the RtxA13 toxin.</title>
        <authorList>
            <person name="Callol A."/>
            <person name="Pajuelo D."/>
            <person name="Ebbesson L."/>
            <person name="Teles M."/>
            <person name="MacKenzie S."/>
            <person name="Amaro C."/>
        </authorList>
    </citation>
    <scope>NUCLEOTIDE SEQUENCE</scope>
</reference>
<dbReference type="AlphaFoldDB" id="A0A0E9R244"/>
<reference evidence="2" key="1">
    <citation type="submission" date="2014-11" db="EMBL/GenBank/DDBJ databases">
        <authorList>
            <person name="Amaro Gonzalez C."/>
        </authorList>
    </citation>
    <scope>NUCLEOTIDE SEQUENCE</scope>
</reference>